<dbReference type="PRINTS" id="PR00105">
    <property type="entry name" value="C5METTRFRASE"/>
</dbReference>
<evidence type="ECO:0008006" key="5">
    <source>
        <dbReference type="Google" id="ProtNLM"/>
    </source>
</evidence>
<evidence type="ECO:0000256" key="2">
    <source>
        <dbReference type="ARBA" id="ARBA00022679"/>
    </source>
</evidence>
<dbReference type="AlphaFoldDB" id="A0A0F9DF18"/>
<evidence type="ECO:0000256" key="1">
    <source>
        <dbReference type="ARBA" id="ARBA00022603"/>
    </source>
</evidence>
<evidence type="ECO:0000313" key="4">
    <source>
        <dbReference type="EMBL" id="KKL60239.1"/>
    </source>
</evidence>
<dbReference type="Pfam" id="PF00145">
    <property type="entry name" value="DNA_methylase"/>
    <property type="match status" value="1"/>
</dbReference>
<dbReference type="InterPro" id="IPR050750">
    <property type="entry name" value="C5-MTase"/>
</dbReference>
<dbReference type="PANTHER" id="PTHR46098">
    <property type="entry name" value="TRNA (CYTOSINE(38)-C(5))-METHYLTRANSFERASE"/>
    <property type="match status" value="1"/>
</dbReference>
<accession>A0A0F9DF18</accession>
<feature type="non-terminal residue" evidence="4">
    <location>
        <position position="1"/>
    </location>
</feature>
<dbReference type="InterPro" id="IPR029063">
    <property type="entry name" value="SAM-dependent_MTases_sf"/>
</dbReference>
<proteinExistence type="predicted"/>
<dbReference type="InterPro" id="IPR001525">
    <property type="entry name" value="C5_MeTfrase"/>
</dbReference>
<dbReference type="Gene3D" id="3.40.50.150">
    <property type="entry name" value="Vaccinia Virus protein VP39"/>
    <property type="match status" value="1"/>
</dbReference>
<comment type="caution">
    <text evidence="4">The sequence shown here is derived from an EMBL/GenBank/DDBJ whole genome shotgun (WGS) entry which is preliminary data.</text>
</comment>
<organism evidence="4">
    <name type="scientific">marine sediment metagenome</name>
    <dbReference type="NCBI Taxonomy" id="412755"/>
    <lineage>
        <taxon>unclassified sequences</taxon>
        <taxon>metagenomes</taxon>
        <taxon>ecological metagenomes</taxon>
    </lineage>
</organism>
<keyword evidence="2" id="KW-0808">Transferase</keyword>
<dbReference type="GO" id="GO:0008168">
    <property type="term" value="F:methyltransferase activity"/>
    <property type="evidence" value="ECO:0007669"/>
    <property type="project" value="UniProtKB-KW"/>
</dbReference>
<reference evidence="4" key="1">
    <citation type="journal article" date="2015" name="Nature">
        <title>Complex archaea that bridge the gap between prokaryotes and eukaryotes.</title>
        <authorList>
            <person name="Spang A."/>
            <person name="Saw J.H."/>
            <person name="Jorgensen S.L."/>
            <person name="Zaremba-Niedzwiedzka K."/>
            <person name="Martijn J."/>
            <person name="Lind A.E."/>
            <person name="van Eijk R."/>
            <person name="Schleper C."/>
            <person name="Guy L."/>
            <person name="Ettema T.J."/>
        </authorList>
    </citation>
    <scope>NUCLEOTIDE SEQUENCE</scope>
</reference>
<dbReference type="PANTHER" id="PTHR46098:SF1">
    <property type="entry name" value="TRNA (CYTOSINE(38)-C(5))-METHYLTRANSFERASE"/>
    <property type="match status" value="1"/>
</dbReference>
<dbReference type="PROSITE" id="PS51679">
    <property type="entry name" value="SAM_MT_C5"/>
    <property type="match status" value="1"/>
</dbReference>
<dbReference type="NCBIfam" id="TIGR00675">
    <property type="entry name" value="dcm"/>
    <property type="match status" value="1"/>
</dbReference>
<dbReference type="EMBL" id="LAZR01029218">
    <property type="protein sequence ID" value="KKL60239.1"/>
    <property type="molecule type" value="Genomic_DNA"/>
</dbReference>
<dbReference type="GO" id="GO:0032259">
    <property type="term" value="P:methylation"/>
    <property type="evidence" value="ECO:0007669"/>
    <property type="project" value="UniProtKB-KW"/>
</dbReference>
<keyword evidence="1" id="KW-0489">Methyltransferase</keyword>
<protein>
    <recommendedName>
        <fullName evidence="5">DNA (cytosine-5-)-methyltransferase</fullName>
    </recommendedName>
</protein>
<dbReference type="SUPFAM" id="SSF53335">
    <property type="entry name" value="S-adenosyl-L-methionine-dependent methyltransferases"/>
    <property type="match status" value="1"/>
</dbReference>
<sequence>LICAGFPCQSFSIAGKRGGFEDTRGTLFFEICRIARAKRTKYLLLENVKGLLSHDEGNTFQTIIRTLDELGYDLQWQVLNSKNFGVPQNRERVFIIGYLRGQPRPKVFPIGETNSSNSIVEESREPAFSSITARGAGEYHTGMQLIRDTRIRRLTPIECERLQGFPEVEKYGIIEVCLDHQKNRAVVANLNHKSPKLVGNVGRSNDNENVLSVEQRSSINSQQEYKPVLPDVHINCVENGVEIHNQGKLLLSAVGVERKNWSHQHIRIEDFVQMVVGLNTIVESVTANGEVALPQKEQCLIPQQNGKLLVRLYGKEMMQPVGTVENDLTILKELLKSITLDHLSVGNLEQKLITLSSFVIRAIIGFIPQEILNQDTFTVKVNTKVGYTFGISDTQRYKCLGNAITVNVIEAIGRQWLK</sequence>
<gene>
    <name evidence="4" type="ORF">LCGC14_2207290</name>
</gene>
<name>A0A0F9DF18_9ZZZZ</name>
<keyword evidence="3" id="KW-0949">S-adenosyl-L-methionine</keyword>
<dbReference type="Gene3D" id="3.90.120.30">
    <property type="match status" value="1"/>
</dbReference>
<evidence type="ECO:0000256" key="3">
    <source>
        <dbReference type="ARBA" id="ARBA00022691"/>
    </source>
</evidence>